<feature type="signal peptide" evidence="1">
    <location>
        <begin position="1"/>
        <end position="21"/>
    </location>
</feature>
<organism evidence="2 3">
    <name type="scientific">Mycoplana dimorpha</name>
    <dbReference type="NCBI Taxonomy" id="28320"/>
    <lineage>
        <taxon>Bacteria</taxon>
        <taxon>Pseudomonadati</taxon>
        <taxon>Pseudomonadota</taxon>
        <taxon>Alphaproteobacteria</taxon>
        <taxon>Hyphomicrobiales</taxon>
        <taxon>Rhizobiaceae</taxon>
        <taxon>Mycoplana</taxon>
    </lineage>
</organism>
<dbReference type="RefSeq" id="WP_170115854.1">
    <property type="nucleotide sequence ID" value="NZ_JBHEEX010000007.1"/>
</dbReference>
<comment type="caution">
    <text evidence="2">The sequence shown here is derived from an EMBL/GenBank/DDBJ whole genome shotgun (WGS) entry which is preliminary data.</text>
</comment>
<protein>
    <recommendedName>
        <fullName evidence="4">Septal ring lytic transglycosylase RlpA family lipoprotein</fullName>
    </recommendedName>
</protein>
<evidence type="ECO:0000313" key="2">
    <source>
        <dbReference type="EMBL" id="PTM95264.1"/>
    </source>
</evidence>
<dbReference type="Proteomes" id="UP000241247">
    <property type="component" value="Unassembled WGS sequence"/>
</dbReference>
<evidence type="ECO:0000313" key="3">
    <source>
        <dbReference type="Proteomes" id="UP000241247"/>
    </source>
</evidence>
<dbReference type="EMBL" id="PZZZ01000004">
    <property type="protein sequence ID" value="PTM95264.1"/>
    <property type="molecule type" value="Genomic_DNA"/>
</dbReference>
<feature type="chain" id="PRO_5015549135" description="Septal ring lytic transglycosylase RlpA family lipoprotein" evidence="1">
    <location>
        <begin position="22"/>
        <end position="57"/>
    </location>
</feature>
<accession>A0A2T5B8H8</accession>
<evidence type="ECO:0008006" key="4">
    <source>
        <dbReference type="Google" id="ProtNLM"/>
    </source>
</evidence>
<sequence>MIHRAMLITLALALIALPGCATTGAANNTTYAQYQGPSPDAEITGMRSGTINASGYY</sequence>
<reference evidence="2 3" key="1">
    <citation type="submission" date="2018-04" db="EMBL/GenBank/DDBJ databases">
        <title>Genomic Encyclopedia of Type Strains, Phase IV (KMG-IV): sequencing the most valuable type-strain genomes for metagenomic binning, comparative biology and taxonomic classification.</title>
        <authorList>
            <person name="Goeker M."/>
        </authorList>
    </citation>
    <scope>NUCLEOTIDE SEQUENCE [LARGE SCALE GENOMIC DNA]</scope>
    <source>
        <strain evidence="2 3">DSM 7138</strain>
    </source>
</reference>
<gene>
    <name evidence="2" type="ORF">C7449_104338</name>
</gene>
<dbReference type="AlphaFoldDB" id="A0A2T5B8H8"/>
<keyword evidence="3" id="KW-1185">Reference proteome</keyword>
<proteinExistence type="predicted"/>
<name>A0A2T5B8H8_MYCDI</name>
<evidence type="ECO:0000256" key="1">
    <source>
        <dbReference type="SAM" id="SignalP"/>
    </source>
</evidence>
<keyword evidence="1" id="KW-0732">Signal</keyword>